<name>A0AAD7D1B0_MYCRO</name>
<evidence type="ECO:0000313" key="1">
    <source>
        <dbReference type="EMBL" id="KAJ7673441.1"/>
    </source>
</evidence>
<organism evidence="1 2">
    <name type="scientific">Mycena rosella</name>
    <name type="common">Pink bonnet</name>
    <name type="synonym">Agaricus rosellus</name>
    <dbReference type="NCBI Taxonomy" id="1033263"/>
    <lineage>
        <taxon>Eukaryota</taxon>
        <taxon>Fungi</taxon>
        <taxon>Dikarya</taxon>
        <taxon>Basidiomycota</taxon>
        <taxon>Agaricomycotina</taxon>
        <taxon>Agaricomycetes</taxon>
        <taxon>Agaricomycetidae</taxon>
        <taxon>Agaricales</taxon>
        <taxon>Marasmiineae</taxon>
        <taxon>Mycenaceae</taxon>
        <taxon>Mycena</taxon>
    </lineage>
</organism>
<dbReference type="AlphaFoldDB" id="A0AAD7D1B0"/>
<evidence type="ECO:0000313" key="2">
    <source>
        <dbReference type="Proteomes" id="UP001221757"/>
    </source>
</evidence>
<accession>A0AAD7D1B0</accession>
<dbReference type="Proteomes" id="UP001221757">
    <property type="component" value="Unassembled WGS sequence"/>
</dbReference>
<gene>
    <name evidence="1" type="ORF">B0H17DRAFT_1083040</name>
</gene>
<dbReference type="EMBL" id="JARKIE010000162">
    <property type="protein sequence ID" value="KAJ7673441.1"/>
    <property type="molecule type" value="Genomic_DNA"/>
</dbReference>
<protein>
    <submittedName>
        <fullName evidence="1">Uncharacterized protein</fullName>
    </submittedName>
</protein>
<sequence length="59" mass="6725">MSEPSDHERLNRVPPTDYYCALCAEGDEDDESMRMQKCSVCKNAFYCVLFDASARRVAV</sequence>
<reference evidence="1" key="1">
    <citation type="submission" date="2023-03" db="EMBL/GenBank/DDBJ databases">
        <title>Massive genome expansion in bonnet fungi (Mycena s.s.) driven by repeated elements and novel gene families across ecological guilds.</title>
        <authorList>
            <consortium name="Lawrence Berkeley National Laboratory"/>
            <person name="Harder C.B."/>
            <person name="Miyauchi S."/>
            <person name="Viragh M."/>
            <person name="Kuo A."/>
            <person name="Thoen E."/>
            <person name="Andreopoulos B."/>
            <person name="Lu D."/>
            <person name="Skrede I."/>
            <person name="Drula E."/>
            <person name="Henrissat B."/>
            <person name="Morin E."/>
            <person name="Kohler A."/>
            <person name="Barry K."/>
            <person name="LaButti K."/>
            <person name="Morin E."/>
            <person name="Salamov A."/>
            <person name="Lipzen A."/>
            <person name="Mereny Z."/>
            <person name="Hegedus B."/>
            <person name="Baldrian P."/>
            <person name="Stursova M."/>
            <person name="Weitz H."/>
            <person name="Taylor A."/>
            <person name="Grigoriev I.V."/>
            <person name="Nagy L.G."/>
            <person name="Martin F."/>
            <person name="Kauserud H."/>
        </authorList>
    </citation>
    <scope>NUCLEOTIDE SEQUENCE</scope>
    <source>
        <strain evidence="1">CBHHK067</strain>
    </source>
</reference>
<comment type="caution">
    <text evidence="1">The sequence shown here is derived from an EMBL/GenBank/DDBJ whole genome shotgun (WGS) entry which is preliminary data.</text>
</comment>
<proteinExistence type="predicted"/>
<keyword evidence="2" id="KW-1185">Reference proteome</keyword>